<dbReference type="PROSITE" id="PS51194">
    <property type="entry name" value="HELICASE_CTER"/>
    <property type="match status" value="1"/>
</dbReference>
<dbReference type="InterPro" id="IPR044742">
    <property type="entry name" value="DEAD/DEAH_RhlB"/>
</dbReference>
<accession>A0A2C9WB56</accession>
<dbReference type="GO" id="GO:0003724">
    <property type="term" value="F:RNA helicase activity"/>
    <property type="evidence" value="ECO:0000318"/>
    <property type="project" value="GO_Central"/>
</dbReference>
<dbReference type="Gene3D" id="3.40.50.300">
    <property type="entry name" value="P-loop containing nucleotide triphosphate hydrolases"/>
    <property type="match status" value="2"/>
</dbReference>
<keyword evidence="3" id="KW-0378">Hydrolase</keyword>
<dbReference type="SMART" id="SM00490">
    <property type="entry name" value="HELICc"/>
    <property type="match status" value="1"/>
</dbReference>
<evidence type="ECO:0000256" key="6">
    <source>
        <dbReference type="ARBA" id="ARBA00047984"/>
    </source>
</evidence>
<dbReference type="STRING" id="3983.A0A2C9WB56"/>
<reference evidence="10" key="1">
    <citation type="journal article" date="2016" name="Nat. Biotechnol.">
        <title>Sequencing wild and cultivated cassava and related species reveals extensive interspecific hybridization and genetic diversity.</title>
        <authorList>
            <person name="Bredeson J.V."/>
            <person name="Lyons J.B."/>
            <person name="Prochnik S.E."/>
            <person name="Wu G.A."/>
            <person name="Ha C.M."/>
            <person name="Edsinger-Gonzales E."/>
            <person name="Grimwood J."/>
            <person name="Schmutz J."/>
            <person name="Rabbi I.Y."/>
            <person name="Egesi C."/>
            <person name="Nauluvula P."/>
            <person name="Lebot V."/>
            <person name="Ndunguru J."/>
            <person name="Mkamilo G."/>
            <person name="Bart R.S."/>
            <person name="Setter T.L."/>
            <person name="Gleadow R.M."/>
            <person name="Kulakow P."/>
            <person name="Ferguson M.E."/>
            <person name="Rounsley S."/>
            <person name="Rokhsar D.S."/>
        </authorList>
    </citation>
    <scope>NUCLEOTIDE SEQUENCE [LARGE SCALE GENOMIC DNA]</scope>
    <source>
        <strain evidence="10">cv. AM560-2</strain>
    </source>
</reference>
<dbReference type="CDD" id="cd18787">
    <property type="entry name" value="SF2_C_DEAD"/>
    <property type="match status" value="1"/>
</dbReference>
<comment type="caution">
    <text evidence="9">The sequence shown here is derived from an EMBL/GenBank/DDBJ whole genome shotgun (WGS) entry which is preliminary data.</text>
</comment>
<evidence type="ECO:0000259" key="8">
    <source>
        <dbReference type="PROSITE" id="PS51194"/>
    </source>
</evidence>
<sequence>MASSIAAPQLLLLSHTLSFFKPNQNRHRLILQSECTHLNLRCSFHFKNTALLSASKFFRPLHAVLNSSTSLISKEEPNAKQKNDTSTLRAICQGHVPEHALSRLEEIGFVVPTDVQRQALPVLFSGRDCILHAQTGSGKTLAYLLLIYSVINPQRSAVQALIVVPTRELGMQVTKVARMLAPKPMDITVMALLDGGMLRRHKSWLKAEPPTIIVATIASLCQMLEKHIFKLEAMQVLVIDEVDFMFNSSKQVSSLRKLLTIYSSCNNRQTVFASASIPQHRRFLHDCIQQKWTKNDVIHVHVNPIEPMPSRLQHRFLTCSKKQRHQTLLSLLQTDAPKSGIIFVGEQSEKSKKAGNAPPTTLLIDFLKTSYGGCSDILLLEEGMNFNLRAASLTEVKQGGSYILVATDIAARGVDLPETTHIYNFDLPRTAIDYLHRAGRTGRKPFSDEECYVTNIIMPEEHFVLQRYENELMFKCEELIL</sequence>
<evidence type="ECO:0000256" key="4">
    <source>
        <dbReference type="ARBA" id="ARBA00022806"/>
    </source>
</evidence>
<dbReference type="OMA" id="RRFLHDC"/>
<dbReference type="GO" id="GO:0005524">
    <property type="term" value="F:ATP binding"/>
    <property type="evidence" value="ECO:0007669"/>
    <property type="project" value="UniProtKB-KW"/>
</dbReference>
<evidence type="ECO:0000256" key="2">
    <source>
        <dbReference type="ARBA" id="ARBA00022741"/>
    </source>
</evidence>
<organism evidence="9 10">
    <name type="scientific">Manihot esculenta</name>
    <name type="common">Cassava</name>
    <name type="synonym">Jatropha manihot</name>
    <dbReference type="NCBI Taxonomy" id="3983"/>
    <lineage>
        <taxon>Eukaryota</taxon>
        <taxon>Viridiplantae</taxon>
        <taxon>Streptophyta</taxon>
        <taxon>Embryophyta</taxon>
        <taxon>Tracheophyta</taxon>
        <taxon>Spermatophyta</taxon>
        <taxon>Magnoliopsida</taxon>
        <taxon>eudicotyledons</taxon>
        <taxon>Gunneridae</taxon>
        <taxon>Pentapetalae</taxon>
        <taxon>rosids</taxon>
        <taxon>fabids</taxon>
        <taxon>Malpighiales</taxon>
        <taxon>Euphorbiaceae</taxon>
        <taxon>Crotonoideae</taxon>
        <taxon>Manihoteae</taxon>
        <taxon>Manihot</taxon>
    </lineage>
</organism>
<dbReference type="Pfam" id="PF00270">
    <property type="entry name" value="DEAD"/>
    <property type="match status" value="1"/>
</dbReference>
<name>A0A2C9WB56_MANES</name>
<feature type="domain" description="Helicase ATP-binding" evidence="7">
    <location>
        <begin position="120"/>
        <end position="295"/>
    </location>
</feature>
<evidence type="ECO:0000313" key="9">
    <source>
        <dbReference type="EMBL" id="OAY55816.1"/>
    </source>
</evidence>
<gene>
    <name evidence="9" type="ORF">MANES_03G182200v8</name>
</gene>
<dbReference type="PROSITE" id="PS51192">
    <property type="entry name" value="HELICASE_ATP_BIND_1"/>
    <property type="match status" value="1"/>
</dbReference>
<evidence type="ECO:0000259" key="7">
    <source>
        <dbReference type="PROSITE" id="PS51192"/>
    </source>
</evidence>
<evidence type="ECO:0000313" key="10">
    <source>
        <dbReference type="Proteomes" id="UP000091857"/>
    </source>
</evidence>
<dbReference type="SUPFAM" id="SSF52540">
    <property type="entry name" value="P-loop containing nucleoside triphosphate hydrolases"/>
    <property type="match status" value="1"/>
</dbReference>
<dbReference type="InterPro" id="IPR050547">
    <property type="entry name" value="DEAD_box_RNA_helicases"/>
</dbReference>
<dbReference type="OrthoDB" id="10256233at2759"/>
<evidence type="ECO:0000256" key="5">
    <source>
        <dbReference type="ARBA" id="ARBA00022840"/>
    </source>
</evidence>
<dbReference type="EC" id="3.6.4.13" evidence="1"/>
<evidence type="ECO:0000256" key="1">
    <source>
        <dbReference type="ARBA" id="ARBA00012552"/>
    </source>
</evidence>
<dbReference type="CDD" id="cd00268">
    <property type="entry name" value="DEADc"/>
    <property type="match status" value="1"/>
</dbReference>
<feature type="domain" description="Helicase C-terminal" evidence="8">
    <location>
        <begin position="324"/>
        <end position="481"/>
    </location>
</feature>
<dbReference type="SMART" id="SM00487">
    <property type="entry name" value="DEXDc"/>
    <property type="match status" value="1"/>
</dbReference>
<dbReference type="PANTHER" id="PTHR47963:SF10">
    <property type="entry name" value="ATP-DEPENDENT RNA HELICASE DDX6_DHH1"/>
    <property type="match status" value="1"/>
</dbReference>
<comment type="catalytic activity">
    <reaction evidence="6">
        <text>ATP + H2O = ADP + phosphate + H(+)</text>
        <dbReference type="Rhea" id="RHEA:13065"/>
        <dbReference type="ChEBI" id="CHEBI:15377"/>
        <dbReference type="ChEBI" id="CHEBI:15378"/>
        <dbReference type="ChEBI" id="CHEBI:30616"/>
        <dbReference type="ChEBI" id="CHEBI:43474"/>
        <dbReference type="ChEBI" id="CHEBI:456216"/>
        <dbReference type="EC" id="3.6.4.13"/>
    </reaction>
</comment>
<dbReference type="GO" id="GO:0016787">
    <property type="term" value="F:hydrolase activity"/>
    <property type="evidence" value="ECO:0007669"/>
    <property type="project" value="UniProtKB-KW"/>
</dbReference>
<dbReference type="InterPro" id="IPR027417">
    <property type="entry name" value="P-loop_NTPase"/>
</dbReference>
<keyword evidence="5" id="KW-0067">ATP-binding</keyword>
<dbReference type="Proteomes" id="UP000091857">
    <property type="component" value="Chromosome 3"/>
</dbReference>
<dbReference type="PANTHER" id="PTHR47963">
    <property type="entry name" value="DEAD-BOX ATP-DEPENDENT RNA HELICASE 47, MITOCHONDRIAL"/>
    <property type="match status" value="1"/>
</dbReference>
<evidence type="ECO:0000256" key="3">
    <source>
        <dbReference type="ARBA" id="ARBA00022801"/>
    </source>
</evidence>
<keyword evidence="4" id="KW-0347">Helicase</keyword>
<dbReference type="EMBL" id="CM004389">
    <property type="protein sequence ID" value="OAY55816.1"/>
    <property type="molecule type" value="Genomic_DNA"/>
</dbReference>
<keyword evidence="2" id="KW-0547">Nucleotide-binding</keyword>
<protein>
    <recommendedName>
        <fullName evidence="1">RNA helicase</fullName>
        <ecNumber evidence="1">3.6.4.13</ecNumber>
    </recommendedName>
</protein>
<dbReference type="InterPro" id="IPR014001">
    <property type="entry name" value="Helicase_ATP-bd"/>
</dbReference>
<dbReference type="Gramene" id="Manes.03G182200.1.v8.1">
    <property type="protein sequence ID" value="Manes.03G182200.1.v8.1.CDS"/>
    <property type="gene ID" value="Manes.03G182200.v8.1"/>
</dbReference>
<dbReference type="Pfam" id="PF00271">
    <property type="entry name" value="Helicase_C"/>
    <property type="match status" value="1"/>
</dbReference>
<keyword evidence="10" id="KW-1185">Reference proteome</keyword>
<dbReference type="GO" id="GO:0003729">
    <property type="term" value="F:mRNA binding"/>
    <property type="evidence" value="ECO:0000318"/>
    <property type="project" value="GO_Central"/>
</dbReference>
<dbReference type="AlphaFoldDB" id="A0A2C9WB56"/>
<proteinExistence type="predicted"/>
<dbReference type="InterPro" id="IPR011545">
    <property type="entry name" value="DEAD/DEAH_box_helicase_dom"/>
</dbReference>
<dbReference type="InterPro" id="IPR001650">
    <property type="entry name" value="Helicase_C-like"/>
</dbReference>